<evidence type="ECO:0000256" key="5">
    <source>
        <dbReference type="ARBA" id="ARBA00022968"/>
    </source>
</evidence>
<sequence length="315" mass="34900">MTSSPSSVCQHDAFRRRQISPNLFFSPPKPTKINSQSLTSMATMNLKRLFFFLFSTSLLLHESTAYPATASSIVDPSKVKQVSWKPRAFVYQGFLTDLECDHLISQAKSELKRSAVADNLSGQSTLSEVRTSSGMFTSFPRERFCCFDPIVAGIEEKIATWTFLPIGQHFRGGHRVATVLIYLSDVEKGGETVFPSAEVVNMPNSFDMPPRPVRKHPHATSTPFSNLNASETTKRRCTVVLQPPPNSHTGHQQPPCWLPGVEGEKWSAIKSIHVDSFDKNLEVVGGNCTDQNESCAALGGARRIPSICWVQLKEL</sequence>
<comment type="catalytic activity">
    <reaction evidence="8">
        <text>L-prolyl-[collagen] + 2-oxoglutarate + O2 = trans-4-hydroxy-L-prolyl-[collagen] + succinate + CO2</text>
        <dbReference type="Rhea" id="RHEA:18945"/>
        <dbReference type="Rhea" id="RHEA-COMP:11676"/>
        <dbReference type="Rhea" id="RHEA-COMP:11680"/>
        <dbReference type="ChEBI" id="CHEBI:15379"/>
        <dbReference type="ChEBI" id="CHEBI:16526"/>
        <dbReference type="ChEBI" id="CHEBI:16810"/>
        <dbReference type="ChEBI" id="CHEBI:30031"/>
        <dbReference type="ChEBI" id="CHEBI:50342"/>
        <dbReference type="ChEBI" id="CHEBI:61965"/>
        <dbReference type="EC" id="1.14.11.2"/>
    </reaction>
</comment>
<dbReference type="InterPro" id="IPR045054">
    <property type="entry name" value="P4HA-like"/>
</dbReference>
<dbReference type="Gene3D" id="2.60.120.620">
    <property type="entry name" value="q2cbj1_9rhob like domain"/>
    <property type="match status" value="2"/>
</dbReference>
<protein>
    <recommendedName>
        <fullName evidence="9">Prolyl 4-hydroxylase alpha subunit domain-containing protein</fullName>
    </recommendedName>
</protein>
<name>A0AAV0RRA0_9ROSI</name>
<keyword evidence="5" id="KW-0735">Signal-anchor</keyword>
<evidence type="ECO:0000256" key="2">
    <source>
        <dbReference type="ARBA" id="ARBA00004648"/>
    </source>
</evidence>
<keyword evidence="6" id="KW-0560">Oxidoreductase</keyword>
<evidence type="ECO:0000256" key="6">
    <source>
        <dbReference type="ARBA" id="ARBA00023002"/>
    </source>
</evidence>
<keyword evidence="11" id="KW-1185">Reference proteome</keyword>
<dbReference type="SMART" id="SM00702">
    <property type="entry name" value="P4Hc"/>
    <property type="match status" value="1"/>
</dbReference>
<keyword evidence="7" id="KW-0408">Iron</keyword>
<evidence type="ECO:0000256" key="4">
    <source>
        <dbReference type="ARBA" id="ARBA00022964"/>
    </source>
</evidence>
<dbReference type="GO" id="GO:0005506">
    <property type="term" value="F:iron ion binding"/>
    <property type="evidence" value="ECO:0007669"/>
    <property type="project" value="InterPro"/>
</dbReference>
<evidence type="ECO:0000256" key="3">
    <source>
        <dbReference type="ARBA" id="ARBA00022723"/>
    </source>
</evidence>
<organism evidence="10 11">
    <name type="scientific">Linum tenue</name>
    <dbReference type="NCBI Taxonomy" id="586396"/>
    <lineage>
        <taxon>Eukaryota</taxon>
        <taxon>Viridiplantae</taxon>
        <taxon>Streptophyta</taxon>
        <taxon>Embryophyta</taxon>
        <taxon>Tracheophyta</taxon>
        <taxon>Spermatophyta</taxon>
        <taxon>Magnoliopsida</taxon>
        <taxon>eudicotyledons</taxon>
        <taxon>Gunneridae</taxon>
        <taxon>Pentapetalae</taxon>
        <taxon>rosids</taxon>
        <taxon>fabids</taxon>
        <taxon>Malpighiales</taxon>
        <taxon>Linaceae</taxon>
        <taxon>Linum</taxon>
    </lineage>
</organism>
<keyword evidence="4" id="KW-0223">Dioxygenase</keyword>
<dbReference type="GO" id="GO:0031418">
    <property type="term" value="F:L-ascorbic acid binding"/>
    <property type="evidence" value="ECO:0007669"/>
    <property type="project" value="InterPro"/>
</dbReference>
<gene>
    <name evidence="10" type="ORF">LITE_LOCUS49559</name>
</gene>
<keyword evidence="5" id="KW-0812">Transmembrane</keyword>
<dbReference type="PANTHER" id="PTHR10869:SF194">
    <property type="entry name" value="PROLYL 4-HYDROXYLASE 4-RELATED"/>
    <property type="match status" value="1"/>
</dbReference>
<dbReference type="EMBL" id="CAMGYJ010000011">
    <property type="protein sequence ID" value="CAI0560155.1"/>
    <property type="molecule type" value="Genomic_DNA"/>
</dbReference>
<dbReference type="GO" id="GO:0004656">
    <property type="term" value="F:procollagen-proline 4-dioxygenase activity"/>
    <property type="evidence" value="ECO:0007669"/>
    <property type="project" value="UniProtKB-EC"/>
</dbReference>
<evidence type="ECO:0000259" key="9">
    <source>
        <dbReference type="SMART" id="SM00702"/>
    </source>
</evidence>
<reference evidence="10" key="1">
    <citation type="submission" date="2022-08" db="EMBL/GenBank/DDBJ databases">
        <authorList>
            <person name="Gutierrez-Valencia J."/>
        </authorList>
    </citation>
    <scope>NUCLEOTIDE SEQUENCE</scope>
</reference>
<comment type="cofactor">
    <cofactor evidence="1">
        <name>L-ascorbate</name>
        <dbReference type="ChEBI" id="CHEBI:38290"/>
    </cofactor>
</comment>
<feature type="domain" description="Prolyl 4-hydroxylase alpha subunit" evidence="9">
    <location>
        <begin position="86"/>
        <end position="273"/>
    </location>
</feature>
<dbReference type="AlphaFoldDB" id="A0AAV0RRA0"/>
<evidence type="ECO:0000256" key="1">
    <source>
        <dbReference type="ARBA" id="ARBA00001961"/>
    </source>
</evidence>
<keyword evidence="3" id="KW-0479">Metal-binding</keyword>
<proteinExistence type="predicted"/>
<comment type="subcellular location">
    <subcellularLocation>
        <location evidence="2">Endoplasmic reticulum membrane</location>
        <topology evidence="2">Single-pass type II membrane protein</topology>
    </subcellularLocation>
</comment>
<evidence type="ECO:0000256" key="7">
    <source>
        <dbReference type="ARBA" id="ARBA00023004"/>
    </source>
</evidence>
<evidence type="ECO:0000256" key="8">
    <source>
        <dbReference type="ARBA" id="ARBA00049169"/>
    </source>
</evidence>
<comment type="caution">
    <text evidence="10">The sequence shown here is derived from an EMBL/GenBank/DDBJ whole genome shotgun (WGS) entry which is preliminary data.</text>
</comment>
<dbReference type="PANTHER" id="PTHR10869">
    <property type="entry name" value="PROLYL 4-HYDROXYLASE ALPHA SUBUNIT"/>
    <property type="match status" value="1"/>
</dbReference>
<evidence type="ECO:0000313" key="11">
    <source>
        <dbReference type="Proteomes" id="UP001154282"/>
    </source>
</evidence>
<dbReference type="Proteomes" id="UP001154282">
    <property type="component" value="Unassembled WGS sequence"/>
</dbReference>
<dbReference type="InterPro" id="IPR006620">
    <property type="entry name" value="Pro_4_hyd_alph"/>
</dbReference>
<accession>A0AAV0RRA0</accession>
<evidence type="ECO:0000313" key="10">
    <source>
        <dbReference type="EMBL" id="CAI0560155.1"/>
    </source>
</evidence>
<dbReference type="GO" id="GO:0005789">
    <property type="term" value="C:endoplasmic reticulum membrane"/>
    <property type="evidence" value="ECO:0007669"/>
    <property type="project" value="UniProtKB-SubCell"/>
</dbReference>